<dbReference type="Proteomes" id="UP000664132">
    <property type="component" value="Unassembled WGS sequence"/>
</dbReference>
<evidence type="ECO:0000256" key="1">
    <source>
        <dbReference type="SAM" id="MobiDB-lite"/>
    </source>
</evidence>
<keyword evidence="3" id="KW-1185">Reference proteome</keyword>
<feature type="region of interest" description="Disordered" evidence="1">
    <location>
        <begin position="287"/>
        <end position="313"/>
    </location>
</feature>
<comment type="caution">
    <text evidence="2">The sequence shown here is derived from an EMBL/GenBank/DDBJ whole genome shotgun (WGS) entry which is preliminary data.</text>
</comment>
<reference evidence="2" key="1">
    <citation type="submission" date="2021-02" db="EMBL/GenBank/DDBJ databases">
        <title>Genome sequence Cadophora malorum strain M34.</title>
        <authorList>
            <person name="Stefanovic E."/>
            <person name="Vu D."/>
            <person name="Scully C."/>
            <person name="Dijksterhuis J."/>
            <person name="Roader J."/>
            <person name="Houbraken J."/>
        </authorList>
    </citation>
    <scope>NUCLEOTIDE SEQUENCE</scope>
    <source>
        <strain evidence="2">M34</strain>
    </source>
</reference>
<protein>
    <submittedName>
        <fullName evidence="2">Uncharacterized protein</fullName>
    </submittedName>
</protein>
<accession>A0A8H7TI46</accession>
<dbReference type="EMBL" id="JAFJYH010000091">
    <property type="protein sequence ID" value="KAG4420114.1"/>
    <property type="molecule type" value="Genomic_DNA"/>
</dbReference>
<name>A0A8H7TI46_9HELO</name>
<proteinExistence type="predicted"/>
<evidence type="ECO:0000313" key="2">
    <source>
        <dbReference type="EMBL" id="KAG4420114.1"/>
    </source>
</evidence>
<feature type="compositionally biased region" description="Polar residues" evidence="1">
    <location>
        <begin position="287"/>
        <end position="297"/>
    </location>
</feature>
<dbReference type="AlphaFoldDB" id="A0A8H7TI46"/>
<dbReference type="OrthoDB" id="3562540at2759"/>
<organism evidence="2 3">
    <name type="scientific">Cadophora malorum</name>
    <dbReference type="NCBI Taxonomy" id="108018"/>
    <lineage>
        <taxon>Eukaryota</taxon>
        <taxon>Fungi</taxon>
        <taxon>Dikarya</taxon>
        <taxon>Ascomycota</taxon>
        <taxon>Pezizomycotina</taxon>
        <taxon>Leotiomycetes</taxon>
        <taxon>Helotiales</taxon>
        <taxon>Ploettnerulaceae</taxon>
        <taxon>Cadophora</taxon>
    </lineage>
</organism>
<sequence>MPRGGSIFTWQPSPAIPRSLRAQRDRPRSQSRPESGKPASHVMSGIEVLGAFASAAQVAAYMLKFTTLLTHVYERLQHAPARVARHGEQIQRLIDITLLIRENPSLHTKIILRHLESTLAQATSLQTLLDKLLVQYTQHSSLRRYWRALTSSKEDQVLEALQDLEREKTGLSLCLAASQTQNNVGRQARMSDSDDTIEITRTESPNVGRTRAPPSNAVTFLNIDSIKDSNKQVGFPKITKPEATHEEIKDDKGQTTAVRNANMTSDSNSFQFNGSNVAGCVVNNKDAASSDKSTQHNGIIGKDGKITNRSANSTKDSVQVNGIVDTVKGLDDLLELHRRHHGGG</sequence>
<gene>
    <name evidence="2" type="ORF">IFR04_006773</name>
</gene>
<feature type="region of interest" description="Disordered" evidence="1">
    <location>
        <begin position="1"/>
        <end position="40"/>
    </location>
</feature>
<evidence type="ECO:0000313" key="3">
    <source>
        <dbReference type="Proteomes" id="UP000664132"/>
    </source>
</evidence>